<feature type="domain" description="Protein kinase" evidence="7">
    <location>
        <begin position="28"/>
        <end position="316"/>
    </location>
</feature>
<evidence type="ECO:0000313" key="9">
    <source>
        <dbReference type="Proteomes" id="UP000314251"/>
    </source>
</evidence>
<dbReference type="InterPro" id="IPR008271">
    <property type="entry name" value="Ser/Thr_kinase_AS"/>
</dbReference>
<organism evidence="8 9">
    <name type="scientific">Streptomyces mimosae</name>
    <dbReference type="NCBI Taxonomy" id="2586635"/>
    <lineage>
        <taxon>Bacteria</taxon>
        <taxon>Bacillati</taxon>
        <taxon>Actinomycetota</taxon>
        <taxon>Actinomycetes</taxon>
        <taxon>Kitasatosporales</taxon>
        <taxon>Streptomycetaceae</taxon>
        <taxon>Streptomyces</taxon>
    </lineage>
</organism>
<dbReference type="GO" id="GO:0005524">
    <property type="term" value="F:ATP binding"/>
    <property type="evidence" value="ECO:0007669"/>
    <property type="project" value="UniProtKB-UniRule"/>
</dbReference>
<dbReference type="SUPFAM" id="SSF56112">
    <property type="entry name" value="Protein kinase-like (PK-like)"/>
    <property type="match status" value="1"/>
</dbReference>
<dbReference type="Pfam" id="PF00069">
    <property type="entry name" value="Pkinase"/>
    <property type="match status" value="1"/>
</dbReference>
<keyword evidence="9" id="KW-1185">Reference proteome</keyword>
<dbReference type="PROSITE" id="PS50011">
    <property type="entry name" value="PROTEIN_KINASE_DOM"/>
    <property type="match status" value="1"/>
</dbReference>
<evidence type="ECO:0000313" key="8">
    <source>
        <dbReference type="EMBL" id="KAB8161219.1"/>
    </source>
</evidence>
<keyword evidence="8" id="KW-0418">Kinase</keyword>
<dbReference type="PROSITE" id="PS50294">
    <property type="entry name" value="WD_REPEATS_REGION"/>
    <property type="match status" value="5"/>
</dbReference>
<dbReference type="InterPro" id="IPR001680">
    <property type="entry name" value="WD40_rpt"/>
</dbReference>
<keyword evidence="8" id="KW-0808">Transferase</keyword>
<dbReference type="Gene3D" id="1.25.40.10">
    <property type="entry name" value="Tetratricopeptide repeat domain"/>
    <property type="match status" value="2"/>
</dbReference>
<dbReference type="InterPro" id="IPR011009">
    <property type="entry name" value="Kinase-like_dom_sf"/>
</dbReference>
<feature type="repeat" description="WD" evidence="5">
    <location>
        <begin position="681"/>
        <end position="722"/>
    </location>
</feature>
<dbReference type="InterPro" id="IPR019734">
    <property type="entry name" value="TPR_rpt"/>
</dbReference>
<dbReference type="InterPro" id="IPR000719">
    <property type="entry name" value="Prot_kinase_dom"/>
</dbReference>
<dbReference type="PROSITE" id="PS00678">
    <property type="entry name" value="WD_REPEATS_1"/>
    <property type="match status" value="5"/>
</dbReference>
<dbReference type="InterPro" id="IPR017441">
    <property type="entry name" value="Protein_kinase_ATP_BS"/>
</dbReference>
<sequence length="1509" mass="161258">MPAGEAAAANAPRAPGSWRVGERVADTYEVRAVLGEGGMGVVYRVRHLGWDTDLAVKSPLAPGMRDGAARDRFIREAETWVGFGPHPHVCTCHYLRTLDGVPRLFVEYLDAGSLAGWIANGRLYEGTSREATLRVLDVAIQAAWGLIHAHDQGVVHQDVKPANILLDSAGRVKITDFGLARAQPPAVLGPATGDGAVAGPPADGPHTLRVSHGGMTRAYASPEQYTRSTVGRRSDVWSFAVSLVEMLVGDITWQAGPAVGAVLAALRADGFRAGATGVEVPAALDGLLASCLRGDPAERPDMRRVAAELTELYEALAGHRYPRSLPRPGDLRADELNNRALSLLDLGRADEAGALLDEACAADPQHPEAVYNRGLLRWRAAATTDEQLLAELESVAANSVEPRRVAHLLARVHLERGDAEAAAPLIESPDGPDASSATEDLRRHLAQARAAGAAGTRVLGRIEHDGEGGRRPGVTADGRYAWTSRLGQHTVAGWELPAGRRLPDLAGHTDTVYALAVAPDGRRALSASLDGTVRVWDTSDGRCLRVLTGHGSDRRAPGAGTLPVGQAIRVAPARSGDRAAEPNVNRSVYAACWVPGRATALSAGVDDTVREWDPETGSCLRVLTMDPREAPPLPDDFVPFGRVGASTHELCVTDDGRLILCSRGGLIWVWDDATGEVRHILAGHTNSVTALSAPPDGRRALSASIDGTVRVWDLATGRALRTLRGAGGTVTSVRAVLDGRHAVSLDRAARVWELATGRCLRTVTPASAVGVDPDGLRLPHLTPSGEVRAAAWRSFVAGSFQIARPRDLRHLLESDAEVAALVERAHAAIEAGDAAGALAPLRQARATPGHERAAPVLAAWRGLHAYGTRAALRTAREETVIDAFRVQVDSVALTPDGTGVVCGTNDGRVQLRALSDGRLVRELGEVRGVASAVEVTPDGTCVVAAGHGEVSVWETSSGRLRHTLRHPARIGSLHVLPAGGRLVTSDADRTVRVWEVAGGTCETAFAFPGDEDFRWAEVLCLTPDGRRAVVAHRGCAAGLWDLASGVCLGRFGPGERPAVCALATADGRWLVTAADDGALSVRDLATGALAHTLTGHDGRVYQLSATADGRHLASASWDGTVRLWDLTTGRCLRVLTGHTGWVTSVGVSGDGTRVVSGGSDDTLRVWELDWDLRVRDLTDWRDELRPRLEVFLARSGNADDAEGRDLDPLRRELAACGYRGVPEPELRNELSDLARAIHAVDPARLRPQDVTPERAAILSDLADEHAARGRHAAAVETTTRALAILRALAETAPETGRTPLIRCLQKHAVWLARLRRTDEALAWNEEAVRLCRGADEPARAVLLAPLMYNHWTFLRRAKRRAETEDWGREIHRAFIATAYASHLPGVASPLEPVDDARTRRDLAAVREALARYSTLPADHPQRLPGLAVAHAARTRLLVRLGELTEAGLGVSRLVVAWLGWMRALKRSGENQCLALAVGVELLDVAEPLGGRMFRSGVRRALGLTRRATR</sequence>
<dbReference type="Gene3D" id="1.10.510.10">
    <property type="entry name" value="Transferase(Phosphotransferase) domain 1"/>
    <property type="match status" value="1"/>
</dbReference>
<keyword evidence="1 5" id="KW-0853">WD repeat</keyword>
<dbReference type="Proteomes" id="UP000314251">
    <property type="component" value="Unassembled WGS sequence"/>
</dbReference>
<keyword evidence="2" id="KW-0677">Repeat</keyword>
<dbReference type="SMART" id="SM00220">
    <property type="entry name" value="S_TKc"/>
    <property type="match status" value="1"/>
</dbReference>
<dbReference type="RefSeq" id="WP_139673808.1">
    <property type="nucleotide sequence ID" value="NZ_VDLY02000021.1"/>
</dbReference>
<dbReference type="SUPFAM" id="SSF50978">
    <property type="entry name" value="WD40 repeat-like"/>
    <property type="match status" value="1"/>
</dbReference>
<dbReference type="InterPro" id="IPR019775">
    <property type="entry name" value="WD40_repeat_CS"/>
</dbReference>
<dbReference type="InterPro" id="IPR020472">
    <property type="entry name" value="WD40_PAC1"/>
</dbReference>
<name>A0A5N5ZZL5_9ACTN</name>
<gene>
    <name evidence="8" type="ORF">FH607_026670</name>
</gene>
<evidence type="ECO:0000256" key="1">
    <source>
        <dbReference type="ARBA" id="ARBA00022574"/>
    </source>
</evidence>
<dbReference type="InterPro" id="IPR015943">
    <property type="entry name" value="WD40/YVTN_repeat-like_dom_sf"/>
</dbReference>
<dbReference type="PROSITE" id="PS50082">
    <property type="entry name" value="WD_REPEATS_2"/>
    <property type="match status" value="5"/>
</dbReference>
<proteinExistence type="predicted"/>
<dbReference type="Gene3D" id="2.130.10.10">
    <property type="entry name" value="YVTN repeat-like/Quinoprotein amine dehydrogenase"/>
    <property type="match status" value="4"/>
</dbReference>
<dbReference type="PANTHER" id="PTHR19879">
    <property type="entry name" value="TRANSCRIPTION INITIATION FACTOR TFIID"/>
    <property type="match status" value="1"/>
</dbReference>
<dbReference type="CDD" id="cd14014">
    <property type="entry name" value="STKc_PknB_like"/>
    <property type="match status" value="1"/>
</dbReference>
<evidence type="ECO:0000256" key="4">
    <source>
        <dbReference type="ARBA" id="ARBA00022840"/>
    </source>
</evidence>
<protein>
    <submittedName>
        <fullName evidence="8">Protein kinase</fullName>
    </submittedName>
</protein>
<dbReference type="PANTHER" id="PTHR19879:SF9">
    <property type="entry name" value="TRANSCRIPTION INITIATION FACTOR TFIID SUBUNIT 5"/>
    <property type="match status" value="1"/>
</dbReference>
<dbReference type="SUPFAM" id="SSF50998">
    <property type="entry name" value="Quinoprotein alcohol dehydrogenase-like"/>
    <property type="match status" value="1"/>
</dbReference>
<dbReference type="InterPro" id="IPR011047">
    <property type="entry name" value="Quinoprotein_ADH-like_sf"/>
</dbReference>
<dbReference type="InterPro" id="IPR036322">
    <property type="entry name" value="WD40_repeat_dom_sf"/>
</dbReference>
<dbReference type="SUPFAM" id="SSF48452">
    <property type="entry name" value="TPR-like"/>
    <property type="match status" value="2"/>
</dbReference>
<comment type="caution">
    <text evidence="8">The sequence shown here is derived from an EMBL/GenBank/DDBJ whole genome shotgun (WGS) entry which is preliminary data.</text>
</comment>
<keyword evidence="4 6" id="KW-0067">ATP-binding</keyword>
<dbReference type="GO" id="GO:0004672">
    <property type="term" value="F:protein kinase activity"/>
    <property type="evidence" value="ECO:0007669"/>
    <property type="project" value="InterPro"/>
</dbReference>
<dbReference type="SMART" id="SM00028">
    <property type="entry name" value="TPR"/>
    <property type="match status" value="2"/>
</dbReference>
<dbReference type="Pfam" id="PF00400">
    <property type="entry name" value="WD40"/>
    <property type="match status" value="5"/>
</dbReference>
<dbReference type="SMART" id="SM00320">
    <property type="entry name" value="WD40"/>
    <property type="match status" value="12"/>
</dbReference>
<evidence type="ECO:0000256" key="6">
    <source>
        <dbReference type="PROSITE-ProRule" id="PRU10141"/>
    </source>
</evidence>
<dbReference type="PRINTS" id="PR00320">
    <property type="entry name" value="GPROTEINBRPT"/>
</dbReference>
<evidence type="ECO:0000256" key="2">
    <source>
        <dbReference type="ARBA" id="ARBA00022737"/>
    </source>
</evidence>
<dbReference type="CDD" id="cd00200">
    <property type="entry name" value="WD40"/>
    <property type="match status" value="2"/>
</dbReference>
<evidence type="ECO:0000256" key="3">
    <source>
        <dbReference type="ARBA" id="ARBA00022741"/>
    </source>
</evidence>
<reference evidence="8" key="1">
    <citation type="submission" date="2019-10" db="EMBL/GenBank/DDBJ databases">
        <title>Nonomuraea sp. nov., isolated from Phyllanthus amarus.</title>
        <authorList>
            <person name="Klykleung N."/>
            <person name="Tanasupawat S."/>
        </authorList>
    </citation>
    <scope>NUCLEOTIDE SEQUENCE [LARGE SCALE GENOMIC DNA]</scope>
    <source>
        <strain evidence="8">3MP-10</strain>
    </source>
</reference>
<feature type="repeat" description="WD" evidence="5">
    <location>
        <begin position="1135"/>
        <end position="1169"/>
    </location>
</feature>
<dbReference type="OrthoDB" id="3272402at2"/>
<feature type="repeat" description="WD" evidence="5">
    <location>
        <begin position="963"/>
        <end position="1004"/>
    </location>
</feature>
<dbReference type="PROSITE" id="PS00108">
    <property type="entry name" value="PROTEIN_KINASE_ST"/>
    <property type="match status" value="1"/>
</dbReference>
<feature type="repeat" description="WD" evidence="5">
    <location>
        <begin position="505"/>
        <end position="546"/>
    </location>
</feature>
<dbReference type="PROSITE" id="PS00107">
    <property type="entry name" value="PROTEIN_KINASE_ATP"/>
    <property type="match status" value="1"/>
</dbReference>
<dbReference type="EMBL" id="VDLY02000021">
    <property type="protein sequence ID" value="KAB8161219.1"/>
    <property type="molecule type" value="Genomic_DNA"/>
</dbReference>
<feature type="repeat" description="WD" evidence="5">
    <location>
        <begin position="1093"/>
        <end position="1134"/>
    </location>
</feature>
<evidence type="ECO:0000256" key="5">
    <source>
        <dbReference type="PROSITE-ProRule" id="PRU00221"/>
    </source>
</evidence>
<dbReference type="InterPro" id="IPR011990">
    <property type="entry name" value="TPR-like_helical_dom_sf"/>
</dbReference>
<keyword evidence="3 6" id="KW-0547">Nucleotide-binding</keyword>
<evidence type="ECO:0000259" key="7">
    <source>
        <dbReference type="PROSITE" id="PS50011"/>
    </source>
</evidence>
<accession>A0A5N5ZZL5</accession>
<feature type="binding site" evidence="6">
    <location>
        <position position="57"/>
    </location>
    <ligand>
        <name>ATP</name>
        <dbReference type="ChEBI" id="CHEBI:30616"/>
    </ligand>
</feature>
<dbReference type="Gene3D" id="3.30.200.20">
    <property type="entry name" value="Phosphorylase Kinase, domain 1"/>
    <property type="match status" value="1"/>
</dbReference>